<evidence type="ECO:0000256" key="2">
    <source>
        <dbReference type="SAM" id="MobiDB-lite"/>
    </source>
</evidence>
<gene>
    <name evidence="3" type="ORF">Syn7803US105_90</name>
</gene>
<protein>
    <submittedName>
        <fullName evidence="3">Uncharacterized protein</fullName>
    </submittedName>
</protein>
<sequence>MTIEKVSQEEMLTQFTERMNNLLEENKSLSKKIRDNEVTALKLQGAIETLQYYSETPQEEETMSHPPEEEVTETE</sequence>
<reference evidence="3 4" key="1">
    <citation type="submission" date="2013-12" db="EMBL/GenBank/DDBJ databases">
        <title>Ecological redundancy of diverse viral populations within a natural community.</title>
        <authorList>
            <person name="Gregory A.C."/>
            <person name="LaButti K."/>
            <person name="Copeland A."/>
            <person name="Woyke T."/>
            <person name="Sullivan M.B."/>
        </authorList>
    </citation>
    <scope>NUCLEOTIDE SEQUENCE [LARGE SCALE GENOMIC DNA]</scope>
    <source>
        <strain evidence="3">Syn7803US105</strain>
    </source>
</reference>
<dbReference type="KEGG" id="vg:24171720"/>
<name>A0A0E3FDJ1_9CAUD</name>
<organism evidence="3 4">
    <name type="scientific">Synechococcus phage ACG-2014g</name>
    <dbReference type="NCBI Taxonomy" id="1493512"/>
    <lineage>
        <taxon>Viruses</taxon>
        <taxon>Duplodnaviria</taxon>
        <taxon>Heunggongvirae</taxon>
        <taxon>Uroviricota</taxon>
        <taxon>Caudoviricetes</taxon>
        <taxon>Pantevenvirales</taxon>
        <taxon>Kyanoviridae</taxon>
        <taxon>Macariavirus</taxon>
        <taxon>Macariavirus tuscon14g</taxon>
    </lineage>
</organism>
<keyword evidence="1" id="KW-0175">Coiled coil</keyword>
<dbReference type="OrthoDB" id="26813at10239"/>
<dbReference type="EMBL" id="KJ019071">
    <property type="protein sequence ID" value="AIX24434.1"/>
    <property type="molecule type" value="Genomic_DNA"/>
</dbReference>
<dbReference type="RefSeq" id="YP_009133650.1">
    <property type="nucleotide sequence ID" value="NC_026924.1"/>
</dbReference>
<evidence type="ECO:0000256" key="1">
    <source>
        <dbReference type="SAM" id="Coils"/>
    </source>
</evidence>
<feature type="region of interest" description="Disordered" evidence="2">
    <location>
        <begin position="54"/>
        <end position="75"/>
    </location>
</feature>
<feature type="coiled-coil region" evidence="1">
    <location>
        <begin position="5"/>
        <end position="39"/>
    </location>
</feature>
<dbReference type="GeneID" id="24171720"/>
<evidence type="ECO:0000313" key="3">
    <source>
        <dbReference type="EMBL" id="AIX24434.1"/>
    </source>
</evidence>
<proteinExistence type="predicted"/>
<evidence type="ECO:0000313" key="4">
    <source>
        <dbReference type="Proteomes" id="UP000033010"/>
    </source>
</evidence>
<keyword evidence="4" id="KW-1185">Reference proteome</keyword>
<dbReference type="Proteomes" id="UP000033010">
    <property type="component" value="Segment"/>
</dbReference>
<accession>A0A0E3FDJ1</accession>